<evidence type="ECO:0000256" key="2">
    <source>
        <dbReference type="PROSITE-ProRule" id="PRU00169"/>
    </source>
</evidence>
<evidence type="ECO:0000313" key="6">
    <source>
        <dbReference type="Proteomes" id="UP000245911"/>
    </source>
</evidence>
<name>A0A2T8HT30_9RHOB</name>
<dbReference type="InterPro" id="IPR011006">
    <property type="entry name" value="CheY-like_superfamily"/>
</dbReference>
<dbReference type="PANTHER" id="PTHR44591">
    <property type="entry name" value="STRESS RESPONSE REGULATOR PROTEIN 1"/>
    <property type="match status" value="1"/>
</dbReference>
<organism evidence="5 6">
    <name type="scientific">Pararhodobacter oceanensis</name>
    <dbReference type="NCBI Taxonomy" id="2172121"/>
    <lineage>
        <taxon>Bacteria</taxon>
        <taxon>Pseudomonadati</taxon>
        <taxon>Pseudomonadota</taxon>
        <taxon>Alphaproteobacteria</taxon>
        <taxon>Rhodobacterales</taxon>
        <taxon>Paracoccaceae</taxon>
        <taxon>Pararhodobacter</taxon>
    </lineage>
</organism>
<dbReference type="EMBL" id="QDKM01000004">
    <property type="protein sequence ID" value="PVH28604.1"/>
    <property type="molecule type" value="Genomic_DNA"/>
</dbReference>
<dbReference type="SUPFAM" id="SSF52172">
    <property type="entry name" value="CheY-like"/>
    <property type="match status" value="1"/>
</dbReference>
<accession>A0A2T8HT30</accession>
<protein>
    <submittedName>
        <fullName evidence="5">Two-component system response regulator</fullName>
    </submittedName>
</protein>
<comment type="caution">
    <text evidence="5">The sequence shown here is derived from an EMBL/GenBank/DDBJ whole genome shotgun (WGS) entry which is preliminary data.</text>
</comment>
<dbReference type="AlphaFoldDB" id="A0A2T8HT30"/>
<feature type="domain" description="Response regulatory" evidence="4">
    <location>
        <begin position="28"/>
        <end position="144"/>
    </location>
</feature>
<dbReference type="SMART" id="SM00448">
    <property type="entry name" value="REC"/>
    <property type="match status" value="1"/>
</dbReference>
<evidence type="ECO:0000256" key="1">
    <source>
        <dbReference type="ARBA" id="ARBA00022553"/>
    </source>
</evidence>
<evidence type="ECO:0000259" key="4">
    <source>
        <dbReference type="PROSITE" id="PS50110"/>
    </source>
</evidence>
<keyword evidence="1 2" id="KW-0597">Phosphoprotein</keyword>
<dbReference type="PANTHER" id="PTHR44591:SF3">
    <property type="entry name" value="RESPONSE REGULATORY DOMAIN-CONTAINING PROTEIN"/>
    <property type="match status" value="1"/>
</dbReference>
<feature type="modified residue" description="4-aspartylphosphate" evidence="2">
    <location>
        <position position="77"/>
    </location>
</feature>
<dbReference type="GO" id="GO:0000160">
    <property type="term" value="P:phosphorelay signal transduction system"/>
    <property type="evidence" value="ECO:0007669"/>
    <property type="project" value="InterPro"/>
</dbReference>
<dbReference type="PROSITE" id="PS50110">
    <property type="entry name" value="RESPONSE_REGULATORY"/>
    <property type="match status" value="1"/>
</dbReference>
<dbReference type="CDD" id="cd17574">
    <property type="entry name" value="REC_OmpR"/>
    <property type="match status" value="1"/>
</dbReference>
<sequence>MGHDSFTPPAQQPRAGAPRAAGQGGGRRVLVVEDEPGIAEALRYILQRDDWLVSILDRGDLVVEAMVAQPPDLVILDINLPGLSGLEVLRILRGTKGLEALPVLLLTARGQDAARQLALDYGASEFMGKPFANKALVETVRRLATV</sequence>
<evidence type="ECO:0000313" key="5">
    <source>
        <dbReference type="EMBL" id="PVH28604.1"/>
    </source>
</evidence>
<keyword evidence="6" id="KW-1185">Reference proteome</keyword>
<evidence type="ECO:0000256" key="3">
    <source>
        <dbReference type="SAM" id="MobiDB-lite"/>
    </source>
</evidence>
<dbReference type="Pfam" id="PF00072">
    <property type="entry name" value="Response_reg"/>
    <property type="match status" value="1"/>
</dbReference>
<dbReference type="InterPro" id="IPR050595">
    <property type="entry name" value="Bact_response_regulator"/>
</dbReference>
<feature type="compositionally biased region" description="Low complexity" evidence="3">
    <location>
        <begin position="8"/>
        <end position="21"/>
    </location>
</feature>
<dbReference type="RefSeq" id="WP_116558438.1">
    <property type="nucleotide sequence ID" value="NZ_QDKM01000004.1"/>
</dbReference>
<dbReference type="InterPro" id="IPR001789">
    <property type="entry name" value="Sig_transdc_resp-reg_receiver"/>
</dbReference>
<dbReference type="Proteomes" id="UP000245911">
    <property type="component" value="Unassembled WGS sequence"/>
</dbReference>
<gene>
    <name evidence="5" type="ORF">DDE20_10395</name>
</gene>
<dbReference type="Gene3D" id="3.40.50.2300">
    <property type="match status" value="1"/>
</dbReference>
<feature type="region of interest" description="Disordered" evidence="3">
    <location>
        <begin position="1"/>
        <end position="25"/>
    </location>
</feature>
<proteinExistence type="predicted"/>
<dbReference type="OrthoDB" id="9801602at2"/>
<reference evidence="5 6" key="1">
    <citation type="submission" date="2018-04" db="EMBL/GenBank/DDBJ databases">
        <title>Pararhodobacter oceanense sp. nov., isolated from marine intertidal sediment.</title>
        <authorList>
            <person name="Wang X.-L."/>
            <person name="Du Z.-J."/>
        </authorList>
    </citation>
    <scope>NUCLEOTIDE SEQUENCE [LARGE SCALE GENOMIC DNA]</scope>
    <source>
        <strain evidence="5 6">AM505</strain>
    </source>
</reference>